<sequence>MLENFFLCFCVRKMCITKRTNKIDKATSLVMGSKVARCMLPSSENARVILHDKSCWFDIILENLLELYIS</sequence>
<evidence type="ECO:0000313" key="1">
    <source>
        <dbReference type="EMBL" id="KAJ6994336.1"/>
    </source>
</evidence>
<proteinExistence type="predicted"/>
<accession>A0AAD6W0P0</accession>
<reference evidence="1" key="1">
    <citation type="journal article" date="2023" name="Mol. Ecol. Resour.">
        <title>Chromosome-level genome assembly of a triploid poplar Populus alba 'Berolinensis'.</title>
        <authorList>
            <person name="Chen S."/>
            <person name="Yu Y."/>
            <person name="Wang X."/>
            <person name="Wang S."/>
            <person name="Zhang T."/>
            <person name="Zhou Y."/>
            <person name="He R."/>
            <person name="Meng N."/>
            <person name="Wang Y."/>
            <person name="Liu W."/>
            <person name="Liu Z."/>
            <person name="Liu J."/>
            <person name="Guo Q."/>
            <person name="Huang H."/>
            <person name="Sederoff R.R."/>
            <person name="Wang G."/>
            <person name="Qu G."/>
            <person name="Chen S."/>
        </authorList>
    </citation>
    <scope>NUCLEOTIDE SEQUENCE</scope>
    <source>
        <strain evidence="1">SC-2020</strain>
    </source>
</reference>
<gene>
    <name evidence="1" type="ORF">NC653_017227</name>
</gene>
<dbReference type="EMBL" id="JAQIZT010000006">
    <property type="protein sequence ID" value="KAJ6994336.1"/>
    <property type="molecule type" value="Genomic_DNA"/>
</dbReference>
<organism evidence="1 2">
    <name type="scientific">Populus alba x Populus x berolinensis</name>
    <dbReference type="NCBI Taxonomy" id="444605"/>
    <lineage>
        <taxon>Eukaryota</taxon>
        <taxon>Viridiplantae</taxon>
        <taxon>Streptophyta</taxon>
        <taxon>Embryophyta</taxon>
        <taxon>Tracheophyta</taxon>
        <taxon>Spermatophyta</taxon>
        <taxon>Magnoliopsida</taxon>
        <taxon>eudicotyledons</taxon>
        <taxon>Gunneridae</taxon>
        <taxon>Pentapetalae</taxon>
        <taxon>rosids</taxon>
        <taxon>fabids</taxon>
        <taxon>Malpighiales</taxon>
        <taxon>Salicaceae</taxon>
        <taxon>Saliceae</taxon>
        <taxon>Populus</taxon>
    </lineage>
</organism>
<keyword evidence="2" id="KW-1185">Reference proteome</keyword>
<protein>
    <submittedName>
        <fullName evidence="1">Uncharacterized protein</fullName>
    </submittedName>
</protein>
<dbReference type="AlphaFoldDB" id="A0AAD6W0P0"/>
<evidence type="ECO:0000313" key="2">
    <source>
        <dbReference type="Proteomes" id="UP001164929"/>
    </source>
</evidence>
<comment type="caution">
    <text evidence="1">The sequence shown here is derived from an EMBL/GenBank/DDBJ whole genome shotgun (WGS) entry which is preliminary data.</text>
</comment>
<dbReference type="Proteomes" id="UP001164929">
    <property type="component" value="Chromosome 6"/>
</dbReference>
<name>A0AAD6W0P0_9ROSI</name>